<proteinExistence type="predicted"/>
<keyword evidence="1" id="KW-0813">Transport</keyword>
<evidence type="ECO:0000313" key="10">
    <source>
        <dbReference type="Proteomes" id="UP001139095"/>
    </source>
</evidence>
<evidence type="ECO:0000256" key="1">
    <source>
        <dbReference type="ARBA" id="ARBA00022448"/>
    </source>
</evidence>
<keyword evidence="10" id="KW-1185">Reference proteome</keyword>
<evidence type="ECO:0000256" key="2">
    <source>
        <dbReference type="ARBA" id="ARBA00022617"/>
    </source>
</evidence>
<dbReference type="Gene3D" id="1.10.760.10">
    <property type="entry name" value="Cytochrome c-like domain"/>
    <property type="match status" value="1"/>
</dbReference>
<evidence type="ECO:0000256" key="4">
    <source>
        <dbReference type="ARBA" id="ARBA00022982"/>
    </source>
</evidence>
<dbReference type="PANTHER" id="PTHR40942:SF4">
    <property type="entry name" value="CYTOCHROME C5"/>
    <property type="match status" value="1"/>
</dbReference>
<reference evidence="9" key="1">
    <citation type="submission" date="2021-10" db="EMBL/GenBank/DDBJ databases">
        <title>Marinomonas pontica sp. nov., isolated from the Black Sea.</title>
        <authorList>
            <person name="Zhao L.-H."/>
            <person name="Xue J.-H."/>
        </authorList>
    </citation>
    <scope>NUCLEOTIDE SEQUENCE</scope>
    <source>
        <strain evidence="9">E8</strain>
    </source>
</reference>
<keyword evidence="4" id="KW-0249">Electron transport</keyword>
<gene>
    <name evidence="9" type="ORF">LG368_05950</name>
</gene>
<feature type="chain" id="PRO_5040905511" evidence="7">
    <location>
        <begin position="30"/>
        <end position="109"/>
    </location>
</feature>
<evidence type="ECO:0000256" key="5">
    <source>
        <dbReference type="ARBA" id="ARBA00023004"/>
    </source>
</evidence>
<dbReference type="SUPFAM" id="SSF46626">
    <property type="entry name" value="Cytochrome c"/>
    <property type="match status" value="1"/>
</dbReference>
<keyword evidence="3 6" id="KW-0479">Metal-binding</keyword>
<dbReference type="PANTHER" id="PTHR40942">
    <property type="match status" value="1"/>
</dbReference>
<name>A0A9X1LEM6_9GAMM</name>
<protein>
    <submittedName>
        <fullName evidence="9">C-type cytochrome</fullName>
    </submittedName>
</protein>
<keyword evidence="5 6" id="KW-0408">Iron</keyword>
<evidence type="ECO:0000256" key="3">
    <source>
        <dbReference type="ARBA" id="ARBA00022723"/>
    </source>
</evidence>
<evidence type="ECO:0000313" key="9">
    <source>
        <dbReference type="EMBL" id="MCB5161440.1"/>
    </source>
</evidence>
<evidence type="ECO:0000256" key="7">
    <source>
        <dbReference type="SAM" id="SignalP"/>
    </source>
</evidence>
<dbReference type="InterPro" id="IPR036909">
    <property type="entry name" value="Cyt_c-like_dom_sf"/>
</dbReference>
<dbReference type="PRINTS" id="PR00607">
    <property type="entry name" value="CYTCHROMECIE"/>
</dbReference>
<feature type="domain" description="Cytochrome c" evidence="8">
    <location>
        <begin position="28"/>
        <end position="108"/>
    </location>
</feature>
<dbReference type="EMBL" id="JAJATW010000007">
    <property type="protein sequence ID" value="MCB5161440.1"/>
    <property type="molecule type" value="Genomic_DNA"/>
</dbReference>
<dbReference type="GO" id="GO:0009055">
    <property type="term" value="F:electron transfer activity"/>
    <property type="evidence" value="ECO:0007669"/>
    <property type="project" value="InterPro"/>
</dbReference>
<dbReference type="GO" id="GO:0020037">
    <property type="term" value="F:heme binding"/>
    <property type="evidence" value="ECO:0007669"/>
    <property type="project" value="InterPro"/>
</dbReference>
<evidence type="ECO:0000256" key="6">
    <source>
        <dbReference type="PROSITE-ProRule" id="PRU00433"/>
    </source>
</evidence>
<dbReference type="Proteomes" id="UP001139095">
    <property type="component" value="Unassembled WGS sequence"/>
</dbReference>
<dbReference type="InterPro" id="IPR009056">
    <property type="entry name" value="Cyt_c-like_dom"/>
</dbReference>
<dbReference type="RefSeq" id="WP_226753819.1">
    <property type="nucleotide sequence ID" value="NZ_JAJATW010000007.1"/>
</dbReference>
<evidence type="ECO:0000259" key="8">
    <source>
        <dbReference type="PROSITE" id="PS51007"/>
    </source>
</evidence>
<dbReference type="Pfam" id="PF13442">
    <property type="entry name" value="Cytochrome_CBB3"/>
    <property type="match status" value="1"/>
</dbReference>
<sequence length="109" mass="11823">MFFTAMRLKKATLGLLAFALLTSSNIASAERSGEKIFYSYCVACHISGVAGAPKLGSKADWQPHINKSMATLLKNSITGIKAMPPRGMCSDCTDQELENTIQFMIDSTK</sequence>
<keyword evidence="2 6" id="KW-0349">Heme</keyword>
<dbReference type="InterPro" id="IPR002323">
    <property type="entry name" value="Cyt_CIE"/>
</dbReference>
<organism evidence="9 10">
    <name type="scientific">Marinomonas algarum</name>
    <dbReference type="NCBI Taxonomy" id="2883105"/>
    <lineage>
        <taxon>Bacteria</taxon>
        <taxon>Pseudomonadati</taxon>
        <taxon>Pseudomonadota</taxon>
        <taxon>Gammaproteobacteria</taxon>
        <taxon>Oceanospirillales</taxon>
        <taxon>Oceanospirillaceae</taxon>
        <taxon>Marinomonas</taxon>
    </lineage>
</organism>
<feature type="signal peptide" evidence="7">
    <location>
        <begin position="1"/>
        <end position="29"/>
    </location>
</feature>
<dbReference type="AlphaFoldDB" id="A0A9X1LEM6"/>
<keyword evidence="7" id="KW-0732">Signal</keyword>
<dbReference type="GO" id="GO:0005506">
    <property type="term" value="F:iron ion binding"/>
    <property type="evidence" value="ECO:0007669"/>
    <property type="project" value="InterPro"/>
</dbReference>
<accession>A0A9X1LEM6</accession>
<comment type="caution">
    <text evidence="9">The sequence shown here is derived from an EMBL/GenBank/DDBJ whole genome shotgun (WGS) entry which is preliminary data.</text>
</comment>
<dbReference type="PROSITE" id="PS51007">
    <property type="entry name" value="CYTC"/>
    <property type="match status" value="1"/>
</dbReference>